<dbReference type="GO" id="GO:0006355">
    <property type="term" value="P:regulation of DNA-templated transcription"/>
    <property type="evidence" value="ECO:0007669"/>
    <property type="project" value="InterPro"/>
</dbReference>
<dbReference type="InterPro" id="IPR003593">
    <property type="entry name" value="AAA+_ATPase"/>
</dbReference>
<name>A0A6P0GLX5_9ACTN</name>
<dbReference type="Gene3D" id="1.10.8.60">
    <property type="match status" value="1"/>
</dbReference>
<reference evidence="7 8" key="1">
    <citation type="submission" date="2019-12" db="EMBL/GenBank/DDBJ databases">
        <title>WGS of CPCC 203550 I12A-02606.</title>
        <authorList>
            <person name="Jiang Z."/>
        </authorList>
    </citation>
    <scope>NUCLEOTIDE SEQUENCE [LARGE SCALE GENOMIC DNA]</scope>
    <source>
        <strain evidence="7 8">I12A-02606</strain>
    </source>
</reference>
<keyword evidence="2" id="KW-0067">ATP-binding</keyword>
<dbReference type="Proteomes" id="UP000471126">
    <property type="component" value="Unassembled WGS sequence"/>
</dbReference>
<dbReference type="InterPro" id="IPR002197">
    <property type="entry name" value="HTH_Fis"/>
</dbReference>
<dbReference type="Pfam" id="PF00158">
    <property type="entry name" value="Sigma54_activat"/>
    <property type="match status" value="1"/>
</dbReference>
<dbReference type="RefSeq" id="WP_163478443.1">
    <property type="nucleotide sequence ID" value="NZ_JAAGWE010000037.1"/>
</dbReference>
<protein>
    <submittedName>
        <fullName evidence="7">Sigma-54-dependent Fis family transcriptional regulator</fullName>
    </submittedName>
</protein>
<evidence type="ECO:0000256" key="4">
    <source>
        <dbReference type="ARBA" id="ARBA00023163"/>
    </source>
</evidence>
<dbReference type="SUPFAM" id="SSF52540">
    <property type="entry name" value="P-loop containing nucleoside triphosphate hydrolases"/>
    <property type="match status" value="1"/>
</dbReference>
<evidence type="ECO:0000256" key="3">
    <source>
        <dbReference type="ARBA" id="ARBA00023015"/>
    </source>
</evidence>
<evidence type="ECO:0000256" key="5">
    <source>
        <dbReference type="SAM" id="MobiDB-lite"/>
    </source>
</evidence>
<dbReference type="AlphaFoldDB" id="A0A6P0GLX5"/>
<feature type="compositionally biased region" description="Pro residues" evidence="5">
    <location>
        <begin position="396"/>
        <end position="405"/>
    </location>
</feature>
<dbReference type="FunFam" id="3.40.50.300:FF:000006">
    <property type="entry name" value="DNA-binding transcriptional regulator NtrC"/>
    <property type="match status" value="1"/>
</dbReference>
<dbReference type="GO" id="GO:0043565">
    <property type="term" value="F:sequence-specific DNA binding"/>
    <property type="evidence" value="ECO:0007669"/>
    <property type="project" value="InterPro"/>
</dbReference>
<keyword evidence="1" id="KW-0547">Nucleotide-binding</keyword>
<feature type="region of interest" description="Disordered" evidence="5">
    <location>
        <begin position="442"/>
        <end position="479"/>
    </location>
</feature>
<dbReference type="InterPro" id="IPR025943">
    <property type="entry name" value="Sigma_54_int_dom_ATP-bd_2"/>
</dbReference>
<dbReference type="Pfam" id="PF25601">
    <property type="entry name" value="AAA_lid_14"/>
    <property type="match status" value="1"/>
</dbReference>
<evidence type="ECO:0000313" key="8">
    <source>
        <dbReference type="Proteomes" id="UP000471126"/>
    </source>
</evidence>
<evidence type="ECO:0000313" key="7">
    <source>
        <dbReference type="EMBL" id="NEM08337.1"/>
    </source>
</evidence>
<dbReference type="InterPro" id="IPR058031">
    <property type="entry name" value="AAA_lid_NorR"/>
</dbReference>
<proteinExistence type="predicted"/>
<dbReference type="Pfam" id="PF02954">
    <property type="entry name" value="HTH_8"/>
    <property type="match status" value="1"/>
</dbReference>
<dbReference type="PROSITE" id="PS50045">
    <property type="entry name" value="SIGMA54_INTERACT_4"/>
    <property type="match status" value="1"/>
</dbReference>
<dbReference type="Gene3D" id="3.40.50.300">
    <property type="entry name" value="P-loop containing nucleotide triphosphate hydrolases"/>
    <property type="match status" value="1"/>
</dbReference>
<dbReference type="SMART" id="SM00382">
    <property type="entry name" value="AAA"/>
    <property type="match status" value="1"/>
</dbReference>
<dbReference type="InterPro" id="IPR002078">
    <property type="entry name" value="Sigma_54_int"/>
</dbReference>
<dbReference type="PRINTS" id="PR01590">
    <property type="entry name" value="HTHFIS"/>
</dbReference>
<evidence type="ECO:0000256" key="1">
    <source>
        <dbReference type="ARBA" id="ARBA00022741"/>
    </source>
</evidence>
<gene>
    <name evidence="7" type="ORF">GCU54_20405</name>
</gene>
<evidence type="ECO:0000259" key="6">
    <source>
        <dbReference type="PROSITE" id="PS50045"/>
    </source>
</evidence>
<dbReference type="PROSITE" id="PS00676">
    <property type="entry name" value="SIGMA54_INTERACT_2"/>
    <property type="match status" value="1"/>
</dbReference>
<comment type="caution">
    <text evidence="7">The sequence shown here is derived from an EMBL/GenBank/DDBJ whole genome shotgun (WGS) entry which is preliminary data.</text>
</comment>
<dbReference type="GO" id="GO:0005524">
    <property type="term" value="F:ATP binding"/>
    <property type="evidence" value="ECO:0007669"/>
    <property type="project" value="UniProtKB-KW"/>
</dbReference>
<dbReference type="CDD" id="cd00009">
    <property type="entry name" value="AAA"/>
    <property type="match status" value="1"/>
</dbReference>
<organism evidence="7 8">
    <name type="scientific">Geodermatophilus normandii</name>
    <dbReference type="NCBI Taxonomy" id="1137989"/>
    <lineage>
        <taxon>Bacteria</taxon>
        <taxon>Bacillati</taxon>
        <taxon>Actinomycetota</taxon>
        <taxon>Actinomycetes</taxon>
        <taxon>Geodermatophilales</taxon>
        <taxon>Geodermatophilaceae</taxon>
        <taxon>Geodermatophilus</taxon>
    </lineage>
</organism>
<evidence type="ECO:0000256" key="2">
    <source>
        <dbReference type="ARBA" id="ARBA00022840"/>
    </source>
</evidence>
<keyword evidence="4" id="KW-0804">Transcription</keyword>
<sequence>MGRTNVTLDGTLTCSRWILDDLQRHLSSSDVVLLGNQETPDGTSLVLVLDEVTPRALAHLASVAGDGRRRAVVVMTDRAGMAPGDGWRLLENGADDVVVWGPGLEDQLPDRLHRWAALAELLACDTVRHELVGSSPRWLIALTRLVEAARFSTTPLLVTGESGTGKELAARLVHHLDQRVVRGRLVVVDCTTVVPGLSGSEFFGHEKGAFTGAHAARDGAFAAAHGGTLFLDEVGELPLPLQAELLRVVQEGTYKRVGGNDWKHTTFRLVCATNRDLLEEVEGGRFRADLYHRIAVSTVALPPLRDRPDDILPLFEHFLHVVHGSVLGVDSEVADLLRGRSYPGNVRDLRQLALRVLTRHVGSGPITVGDVPEEERPRMRPVPLPRSPADGEDDPVPPPPSPPVPARGWAESDLDAVIGSALDRGVRYDDIHAAVRTSARRVALQRAGGNQKRAAEMLGLTPRALQKQRQRAATADGAP</sequence>
<accession>A0A6P0GLX5</accession>
<dbReference type="PANTHER" id="PTHR32071">
    <property type="entry name" value="TRANSCRIPTIONAL REGULATORY PROTEIN"/>
    <property type="match status" value="1"/>
</dbReference>
<feature type="region of interest" description="Disordered" evidence="5">
    <location>
        <begin position="365"/>
        <end position="409"/>
    </location>
</feature>
<dbReference type="EMBL" id="JAAGWE010000037">
    <property type="protein sequence ID" value="NEM08337.1"/>
    <property type="molecule type" value="Genomic_DNA"/>
</dbReference>
<keyword evidence="3" id="KW-0805">Transcription regulation</keyword>
<dbReference type="InterPro" id="IPR027417">
    <property type="entry name" value="P-loop_NTPase"/>
</dbReference>
<feature type="domain" description="Sigma-54 factor interaction" evidence="6">
    <location>
        <begin position="131"/>
        <end position="358"/>
    </location>
</feature>